<name>A0A7N0UWP2_KALFE</name>
<evidence type="ECO:0000313" key="1">
    <source>
        <dbReference type="EnsemblPlants" id="Kaladp0092s0147.1.v1.1.CDS.1"/>
    </source>
</evidence>
<keyword evidence="2" id="KW-1185">Reference proteome</keyword>
<dbReference type="AlphaFoldDB" id="A0A7N0UWP2"/>
<dbReference type="Proteomes" id="UP000594263">
    <property type="component" value="Unplaced"/>
</dbReference>
<dbReference type="PANTHER" id="PTHR35461">
    <property type="entry name" value="BNAANNG14610D PROTEIN"/>
    <property type="match status" value="1"/>
</dbReference>
<protein>
    <recommendedName>
        <fullName evidence="3">OVATE domain-containing protein</fullName>
    </recommendedName>
</protein>
<dbReference type="Gramene" id="Kaladp0092s0147.1.v1.1">
    <property type="protein sequence ID" value="Kaladp0092s0147.1.v1.1.CDS.1"/>
    <property type="gene ID" value="Kaladp0092s0147.v1.1"/>
</dbReference>
<evidence type="ECO:0000313" key="2">
    <source>
        <dbReference type="Proteomes" id="UP000594263"/>
    </source>
</evidence>
<dbReference type="EnsemblPlants" id="Kaladp0092s0147.1.v1.1">
    <property type="protein sequence ID" value="Kaladp0092s0147.1.v1.1.CDS.1"/>
    <property type="gene ID" value="Kaladp0092s0147.v1.1"/>
</dbReference>
<reference evidence="1" key="1">
    <citation type="submission" date="2021-01" db="UniProtKB">
        <authorList>
            <consortium name="EnsemblPlants"/>
        </authorList>
    </citation>
    <scope>IDENTIFICATION</scope>
</reference>
<proteinExistence type="predicted"/>
<evidence type="ECO:0008006" key="3">
    <source>
        <dbReference type="Google" id="ProtNLM"/>
    </source>
</evidence>
<sequence>MVLKKSMNTTHRSLKVFLWKWYRKLPNPFSCSSRSRKQDYSGLAESDQDSVTAELDKKRLITSKELPEEEDIDVLNGSFMNFLKRSPLEIAKNIERSPRKRANVQNAWCREDLFLSFQLESKMRELEKMDTDDVEHFLDIQEVLHYYSRLKTPVYVDIVDKFFAHISSDIYSPHSSSVGE</sequence>
<dbReference type="PANTHER" id="PTHR35461:SF3">
    <property type="entry name" value="OVATE DOMAIN-CONTAINING PROTEIN"/>
    <property type="match status" value="1"/>
</dbReference>
<accession>A0A7N0UWP2</accession>
<organism evidence="1 2">
    <name type="scientific">Kalanchoe fedtschenkoi</name>
    <name type="common">Lavender scallops</name>
    <name type="synonym">South American air plant</name>
    <dbReference type="NCBI Taxonomy" id="63787"/>
    <lineage>
        <taxon>Eukaryota</taxon>
        <taxon>Viridiplantae</taxon>
        <taxon>Streptophyta</taxon>
        <taxon>Embryophyta</taxon>
        <taxon>Tracheophyta</taxon>
        <taxon>Spermatophyta</taxon>
        <taxon>Magnoliopsida</taxon>
        <taxon>eudicotyledons</taxon>
        <taxon>Gunneridae</taxon>
        <taxon>Pentapetalae</taxon>
        <taxon>Saxifragales</taxon>
        <taxon>Crassulaceae</taxon>
        <taxon>Kalanchoe</taxon>
    </lineage>
</organism>